<sequence length="190" mass="20708">MSGDETKSVSSQGSTAALGQRGSGNQLSKGQEILYGLNFINLTSVGLIIGKNEVFLAVGFLIIFGGCITLHGVCALLYKEIVTTQPWVIYVMRWLVSLVIRVLFIPIVSTAIASFDCYTEISIGEDGQSIKTIIWRGDITLKCVTNAYQLYHHHDICPQGDVHSYEAPLHSLVIAPSVLHSTIEISAQIQ</sequence>
<feature type="transmembrane region" description="Helical" evidence="2">
    <location>
        <begin position="90"/>
        <end position="113"/>
    </location>
</feature>
<feature type="transmembrane region" description="Helical" evidence="2">
    <location>
        <begin position="33"/>
        <end position="49"/>
    </location>
</feature>
<evidence type="ECO:0000256" key="1">
    <source>
        <dbReference type="SAM" id="MobiDB-lite"/>
    </source>
</evidence>
<protein>
    <submittedName>
        <fullName evidence="3">Uncharacterized protein</fullName>
    </submittedName>
</protein>
<comment type="caution">
    <text evidence="3">The sequence shown here is derived from an EMBL/GenBank/DDBJ whole genome shotgun (WGS) entry which is preliminary data.</text>
</comment>
<feature type="non-terminal residue" evidence="3">
    <location>
        <position position="190"/>
    </location>
</feature>
<proteinExistence type="predicted"/>
<feature type="compositionally biased region" description="Polar residues" evidence="1">
    <location>
        <begin position="8"/>
        <end position="24"/>
    </location>
</feature>
<name>A0A5J4TDY7_9EUKA</name>
<evidence type="ECO:0000313" key="3">
    <source>
        <dbReference type="EMBL" id="KAA6356182.1"/>
    </source>
</evidence>
<accession>A0A5J4TDY7</accession>
<evidence type="ECO:0000256" key="2">
    <source>
        <dbReference type="SAM" id="Phobius"/>
    </source>
</evidence>
<keyword evidence="2" id="KW-1133">Transmembrane helix</keyword>
<feature type="region of interest" description="Disordered" evidence="1">
    <location>
        <begin position="1"/>
        <end position="24"/>
    </location>
</feature>
<evidence type="ECO:0000313" key="4">
    <source>
        <dbReference type="Proteomes" id="UP000324800"/>
    </source>
</evidence>
<dbReference type="AlphaFoldDB" id="A0A5J4TDY7"/>
<feature type="transmembrane region" description="Helical" evidence="2">
    <location>
        <begin position="55"/>
        <end position="78"/>
    </location>
</feature>
<keyword evidence="2" id="KW-0472">Membrane</keyword>
<keyword evidence="2" id="KW-0812">Transmembrane</keyword>
<dbReference type="EMBL" id="SNRW01033404">
    <property type="protein sequence ID" value="KAA6356182.1"/>
    <property type="molecule type" value="Genomic_DNA"/>
</dbReference>
<organism evidence="3 4">
    <name type="scientific">Streblomastix strix</name>
    <dbReference type="NCBI Taxonomy" id="222440"/>
    <lineage>
        <taxon>Eukaryota</taxon>
        <taxon>Metamonada</taxon>
        <taxon>Preaxostyla</taxon>
        <taxon>Oxymonadida</taxon>
        <taxon>Streblomastigidae</taxon>
        <taxon>Streblomastix</taxon>
    </lineage>
</organism>
<gene>
    <name evidence="3" type="ORF">EZS28_048291</name>
</gene>
<reference evidence="3 4" key="1">
    <citation type="submission" date="2019-03" db="EMBL/GenBank/DDBJ databases">
        <title>Single cell metagenomics reveals metabolic interactions within the superorganism composed of flagellate Streblomastix strix and complex community of Bacteroidetes bacteria on its surface.</title>
        <authorList>
            <person name="Treitli S.C."/>
            <person name="Kolisko M."/>
            <person name="Husnik F."/>
            <person name="Keeling P."/>
            <person name="Hampl V."/>
        </authorList>
    </citation>
    <scope>NUCLEOTIDE SEQUENCE [LARGE SCALE GENOMIC DNA]</scope>
    <source>
        <strain evidence="3">ST1C</strain>
    </source>
</reference>
<dbReference type="Proteomes" id="UP000324800">
    <property type="component" value="Unassembled WGS sequence"/>
</dbReference>